<dbReference type="AlphaFoldDB" id="A0A167V3H3"/>
<dbReference type="EMBL" id="KV417907">
    <property type="protein sequence ID" value="KZP04601.1"/>
    <property type="molecule type" value="Genomic_DNA"/>
</dbReference>
<proteinExistence type="predicted"/>
<accession>A0A167V3H3</accession>
<dbReference type="OrthoDB" id="19261at2759"/>
<evidence type="ECO:0000313" key="2">
    <source>
        <dbReference type="EMBL" id="KZP04601.1"/>
    </source>
</evidence>
<dbReference type="Proteomes" id="UP000076532">
    <property type="component" value="Unassembled WGS sequence"/>
</dbReference>
<sequence length="230" mass="25480">MPATWLFVPLVHISTIFGVHSSYSFFDVFNILPVARSALSMELLARLNPFCIGRDVRANLVASLTVIRHPIHIHVLWVLVTRLDQHELRRDTMTSADESVILTQQMTPTDVMSPPRVTSALSGFASTAVGAKPSFAYTVSSVSLNSSALPIIWALASSHPARPPMRRCSTAIPTTTSTGDVEHKRSTMIIDHGIFCIIRFLVLLLGVLIALRTRTFTTQWFAGTQSRRLR</sequence>
<evidence type="ECO:0000256" key="1">
    <source>
        <dbReference type="SAM" id="Phobius"/>
    </source>
</evidence>
<feature type="transmembrane region" description="Helical" evidence="1">
    <location>
        <begin position="193"/>
        <end position="211"/>
    </location>
</feature>
<protein>
    <submittedName>
        <fullName evidence="2">Uncharacterized protein</fullName>
    </submittedName>
</protein>
<keyword evidence="1" id="KW-0812">Transmembrane</keyword>
<name>A0A167V3H3_9AGAM</name>
<evidence type="ECO:0000313" key="3">
    <source>
        <dbReference type="Proteomes" id="UP000076532"/>
    </source>
</evidence>
<organism evidence="2 3">
    <name type="scientific">Athelia psychrophila</name>
    <dbReference type="NCBI Taxonomy" id="1759441"/>
    <lineage>
        <taxon>Eukaryota</taxon>
        <taxon>Fungi</taxon>
        <taxon>Dikarya</taxon>
        <taxon>Basidiomycota</taxon>
        <taxon>Agaricomycotina</taxon>
        <taxon>Agaricomycetes</taxon>
        <taxon>Agaricomycetidae</taxon>
        <taxon>Atheliales</taxon>
        <taxon>Atheliaceae</taxon>
        <taxon>Athelia</taxon>
    </lineage>
</organism>
<keyword evidence="1" id="KW-1133">Transmembrane helix</keyword>
<gene>
    <name evidence="2" type="ORF">FIBSPDRAFT_1054575</name>
</gene>
<keyword evidence="1" id="KW-0472">Membrane</keyword>
<keyword evidence="3" id="KW-1185">Reference proteome</keyword>
<feature type="transmembrane region" description="Helical" evidence="1">
    <location>
        <begin position="6"/>
        <end position="26"/>
    </location>
</feature>
<reference evidence="2 3" key="1">
    <citation type="journal article" date="2016" name="Mol. Biol. Evol.">
        <title>Comparative Genomics of Early-Diverging Mushroom-Forming Fungi Provides Insights into the Origins of Lignocellulose Decay Capabilities.</title>
        <authorList>
            <person name="Nagy L.G."/>
            <person name="Riley R."/>
            <person name="Tritt A."/>
            <person name="Adam C."/>
            <person name="Daum C."/>
            <person name="Floudas D."/>
            <person name="Sun H."/>
            <person name="Yadav J.S."/>
            <person name="Pangilinan J."/>
            <person name="Larsson K.H."/>
            <person name="Matsuura K."/>
            <person name="Barry K."/>
            <person name="Labutti K."/>
            <person name="Kuo R."/>
            <person name="Ohm R.A."/>
            <person name="Bhattacharya S.S."/>
            <person name="Shirouzu T."/>
            <person name="Yoshinaga Y."/>
            <person name="Martin F.M."/>
            <person name="Grigoriev I.V."/>
            <person name="Hibbett D.S."/>
        </authorList>
    </citation>
    <scope>NUCLEOTIDE SEQUENCE [LARGE SCALE GENOMIC DNA]</scope>
    <source>
        <strain evidence="2 3">CBS 109695</strain>
    </source>
</reference>